<dbReference type="Gene3D" id="3.30.70.360">
    <property type="match status" value="1"/>
</dbReference>
<dbReference type="InterPro" id="IPR002933">
    <property type="entry name" value="Peptidase_M20"/>
</dbReference>
<keyword evidence="2" id="KW-1185">Reference proteome</keyword>
<dbReference type="GO" id="GO:0016787">
    <property type="term" value="F:hydrolase activity"/>
    <property type="evidence" value="ECO:0007669"/>
    <property type="project" value="InterPro"/>
</dbReference>
<reference evidence="1" key="1">
    <citation type="submission" date="2023-07" db="EMBL/GenBank/DDBJ databases">
        <authorList>
            <consortium name="AG Swart"/>
            <person name="Singh M."/>
            <person name="Singh A."/>
            <person name="Seah K."/>
            <person name="Emmerich C."/>
        </authorList>
    </citation>
    <scope>NUCLEOTIDE SEQUENCE</scope>
    <source>
        <strain evidence="1">DP1</strain>
    </source>
</reference>
<name>A0AAD1XCQ8_EUPCR</name>
<sequence>MSGTIRYYDEEVRDKVVERIHQITENVSKAFNCKGTVNADNVYPAVLNHEKQTEIVLDIAEKELGEEGVNTTKHLPWFASEDFSFFLQKIPGTFILLNNVKPGDEPVSLHSSYMDYNDHLTPTGAYLNIRILENRLGFSVL</sequence>
<evidence type="ECO:0000313" key="2">
    <source>
        <dbReference type="Proteomes" id="UP001295684"/>
    </source>
</evidence>
<proteinExistence type="predicted"/>
<dbReference type="InterPro" id="IPR017439">
    <property type="entry name" value="Amidohydrolase"/>
</dbReference>
<dbReference type="Proteomes" id="UP001295684">
    <property type="component" value="Unassembled WGS sequence"/>
</dbReference>
<gene>
    <name evidence="1" type="ORF">ECRASSUSDP1_LOCUS12777</name>
</gene>
<dbReference type="PANTHER" id="PTHR11014">
    <property type="entry name" value="PEPTIDASE M20 FAMILY MEMBER"/>
    <property type="match status" value="1"/>
</dbReference>
<evidence type="ECO:0000313" key="1">
    <source>
        <dbReference type="EMBL" id="CAI2371454.1"/>
    </source>
</evidence>
<dbReference type="Pfam" id="PF01546">
    <property type="entry name" value="Peptidase_M20"/>
    <property type="match status" value="1"/>
</dbReference>
<dbReference type="AlphaFoldDB" id="A0AAD1XCQ8"/>
<comment type="caution">
    <text evidence="1">The sequence shown here is derived from an EMBL/GenBank/DDBJ whole genome shotgun (WGS) entry which is preliminary data.</text>
</comment>
<dbReference type="Gene3D" id="3.40.630.10">
    <property type="entry name" value="Zn peptidases"/>
    <property type="match status" value="1"/>
</dbReference>
<dbReference type="PANTHER" id="PTHR11014:SF63">
    <property type="entry name" value="METALLOPEPTIDASE, PUTATIVE (AFU_ORTHOLOGUE AFUA_6G09600)-RELATED"/>
    <property type="match status" value="1"/>
</dbReference>
<protein>
    <submittedName>
        <fullName evidence="1">Uncharacterized protein</fullName>
    </submittedName>
</protein>
<organism evidence="1 2">
    <name type="scientific">Euplotes crassus</name>
    <dbReference type="NCBI Taxonomy" id="5936"/>
    <lineage>
        <taxon>Eukaryota</taxon>
        <taxon>Sar</taxon>
        <taxon>Alveolata</taxon>
        <taxon>Ciliophora</taxon>
        <taxon>Intramacronucleata</taxon>
        <taxon>Spirotrichea</taxon>
        <taxon>Hypotrichia</taxon>
        <taxon>Euplotida</taxon>
        <taxon>Euplotidae</taxon>
        <taxon>Moneuplotes</taxon>
    </lineage>
</organism>
<dbReference type="SUPFAM" id="SSF53187">
    <property type="entry name" value="Zn-dependent exopeptidases"/>
    <property type="match status" value="1"/>
</dbReference>
<accession>A0AAD1XCQ8</accession>
<dbReference type="EMBL" id="CAMPGE010012692">
    <property type="protein sequence ID" value="CAI2371454.1"/>
    <property type="molecule type" value="Genomic_DNA"/>
</dbReference>